<name>A0AB38EI71_9PSED</name>
<dbReference type="AlphaFoldDB" id="A0AB38EI71"/>
<organism evidence="1 2">
    <name type="scientific">Pseudomonas syringae pv. persicae</name>
    <dbReference type="NCBI Taxonomy" id="237306"/>
    <lineage>
        <taxon>Bacteria</taxon>
        <taxon>Pseudomonadati</taxon>
        <taxon>Pseudomonadota</taxon>
        <taxon>Gammaproteobacteria</taxon>
        <taxon>Pseudomonadales</taxon>
        <taxon>Pseudomonadaceae</taxon>
        <taxon>Pseudomonas</taxon>
    </lineage>
</organism>
<accession>A0AB38EI71</accession>
<proteinExistence type="predicted"/>
<dbReference type="RefSeq" id="WP_373413273.1">
    <property type="nucleotide sequence ID" value="NZ_ODAL01000095.1"/>
</dbReference>
<dbReference type="EMBL" id="ODAM01000093">
    <property type="protein sequence ID" value="SOQ11794.1"/>
    <property type="molecule type" value="Genomic_DNA"/>
</dbReference>
<evidence type="ECO:0000313" key="2">
    <source>
        <dbReference type="Proteomes" id="UP000237580"/>
    </source>
</evidence>
<protein>
    <submittedName>
        <fullName evidence="1">Tail fiber assembly domain protein</fullName>
    </submittedName>
</protein>
<reference evidence="1 2" key="1">
    <citation type="submission" date="2017-11" db="EMBL/GenBank/DDBJ databases">
        <authorList>
            <person name="Blom J."/>
        </authorList>
    </citation>
    <scope>NUCLEOTIDE SEQUENCE [LARGE SCALE GENOMIC DNA]</scope>
    <source>
        <strain evidence="1">NCPPB 2254</strain>
    </source>
</reference>
<dbReference type="Proteomes" id="UP000237580">
    <property type="component" value="Unassembled WGS sequence"/>
</dbReference>
<comment type="caution">
    <text evidence="1">The sequence shown here is derived from an EMBL/GenBank/DDBJ whole genome shotgun (WGS) entry which is preliminary data.</text>
</comment>
<sequence length="109" mass="12344">MKMRIKLYPQRQDGILVLVKSGKTLTINGELFDFDRMQEGDTLPLEAITSDWMANKVDCDNGEMIISVIFPIPRNYSHEQAFPKDLVDVPDGIVEFPKPLPDVIPEVAQ</sequence>
<gene>
    <name evidence="1" type="ORF">NCPPB2254_03539</name>
</gene>
<evidence type="ECO:0000313" key="1">
    <source>
        <dbReference type="EMBL" id="SOQ11794.1"/>
    </source>
</evidence>